<evidence type="ECO:0000313" key="1">
    <source>
        <dbReference type="EMBL" id="MDX5929877.1"/>
    </source>
</evidence>
<evidence type="ECO:0000313" key="2">
    <source>
        <dbReference type="Proteomes" id="UP001279553"/>
    </source>
</evidence>
<dbReference type="Proteomes" id="UP001279553">
    <property type="component" value="Unassembled WGS sequence"/>
</dbReference>
<protein>
    <submittedName>
        <fullName evidence="1">WcbI family polysaccharide biosynthesis putative acetyltransferase</fullName>
    </submittedName>
</protein>
<comment type="caution">
    <text evidence="1">The sequence shown here is derived from an EMBL/GenBank/DDBJ whole genome shotgun (WGS) entry which is preliminary data.</text>
</comment>
<dbReference type="RefSeq" id="WP_319612863.1">
    <property type="nucleotide sequence ID" value="NZ_JAWXYB010000018.1"/>
</dbReference>
<name>A0AAW9DPA4_ACIAO</name>
<accession>A0AAW9DPA4</accession>
<dbReference type="Gene3D" id="3.40.50.12080">
    <property type="match status" value="1"/>
</dbReference>
<dbReference type="AlphaFoldDB" id="A0AAW9DPA4"/>
<reference evidence="1 2" key="1">
    <citation type="submission" date="2023-11" db="EMBL/GenBank/DDBJ databases">
        <title>MicrobeMod: A computational toolkit for identifying prokaryotic methylation and restriction-modification with nanopore sequencing.</title>
        <authorList>
            <person name="Crits-Christoph A."/>
            <person name="Kang S.C."/>
            <person name="Lee H."/>
            <person name="Ostrov N."/>
        </authorList>
    </citation>
    <scope>NUCLEOTIDE SEQUENCE [LARGE SCALE GENOMIC DNA]</scope>
    <source>
        <strain evidence="1 2">DSMZ 700</strain>
    </source>
</reference>
<organism evidence="1 2">
    <name type="scientific">Acidiphilium acidophilum</name>
    <name type="common">Thiobacillus acidophilus</name>
    <dbReference type="NCBI Taxonomy" id="76588"/>
    <lineage>
        <taxon>Bacteria</taxon>
        <taxon>Pseudomonadati</taxon>
        <taxon>Pseudomonadota</taxon>
        <taxon>Alphaproteobacteria</taxon>
        <taxon>Acetobacterales</taxon>
        <taxon>Acidocellaceae</taxon>
        <taxon>Acidiphilium</taxon>
    </lineage>
</organism>
<proteinExistence type="predicted"/>
<gene>
    <name evidence="1" type="ORF">SIL87_03760</name>
</gene>
<keyword evidence="2" id="KW-1185">Reference proteome</keyword>
<sequence>MRVAVIGNCHADIVAQVVRMALRSSQSLDCRHIVSYESTTAVDQQFIAEADRTLIQVTDFKNSRPGAQDQAINYRNPGYFPLVAVNFLYPGAGKPHPRASESRTPYCPSGYFEGQVSDQLLIRLMTEYPHDSSASLVQRYLDADYAKIVDLDRIFEMNRIKSQRIGAAASMDLWPKIEAMFRYVPLFWTYLHPAGSLLRDICRHALRQLDVSLSEVEIEAAVDTVKEPLGFAHMPIHPSIVRHFGIEWATPRYRYRMMPEGRFTVSEFALRYVTFEHNDDLNRLIFNIHNNIELNPYLAVPRINRIISASYTLKKIRVALQTYPKGIRR</sequence>
<dbReference type="EMBL" id="JAWXYB010000018">
    <property type="protein sequence ID" value="MDX5929877.1"/>
    <property type="molecule type" value="Genomic_DNA"/>
</dbReference>